<evidence type="ECO:0000313" key="3">
    <source>
        <dbReference type="Proteomes" id="UP000255355"/>
    </source>
</evidence>
<name>A0A370H2B8_9NOCA</name>
<evidence type="ECO:0000259" key="1">
    <source>
        <dbReference type="Pfam" id="PF13577"/>
    </source>
</evidence>
<gene>
    <name evidence="2" type="ORF">DFR68_106415</name>
</gene>
<keyword evidence="3" id="KW-1185">Reference proteome</keyword>
<comment type="caution">
    <text evidence="2">The sequence shown here is derived from an EMBL/GenBank/DDBJ whole genome shotgun (WGS) entry which is preliminary data.</text>
</comment>
<dbReference type="Gene3D" id="3.10.450.50">
    <property type="match status" value="1"/>
</dbReference>
<organism evidence="2 3">
    <name type="scientific">Nocardia mexicana</name>
    <dbReference type="NCBI Taxonomy" id="279262"/>
    <lineage>
        <taxon>Bacteria</taxon>
        <taxon>Bacillati</taxon>
        <taxon>Actinomycetota</taxon>
        <taxon>Actinomycetes</taxon>
        <taxon>Mycobacteriales</taxon>
        <taxon>Nocardiaceae</taxon>
        <taxon>Nocardia</taxon>
    </lineage>
</organism>
<dbReference type="InterPro" id="IPR037401">
    <property type="entry name" value="SnoaL-like"/>
</dbReference>
<sequence length="151" mass="16207">MTETLSLEQRVALLEDRAAIEALTTRYAHAVNHGYGAKTLDIAAIGELFAPDARWHSDGIGTTVGADAIAAALPAATAHVEFAMHAFLNPTITLDGDTATGSWLFWIASVIAADPRAVYMSADLTYTRTSHGWRIQTIDIHPGIRLPAPTR</sequence>
<dbReference type="RefSeq" id="WP_068024864.1">
    <property type="nucleotide sequence ID" value="NZ_QQAZ01000006.1"/>
</dbReference>
<dbReference type="EMBL" id="QQAZ01000006">
    <property type="protein sequence ID" value="RDI49977.1"/>
    <property type="molecule type" value="Genomic_DNA"/>
</dbReference>
<dbReference type="STRING" id="1210089.GCA_001613165_05230"/>
<evidence type="ECO:0000313" key="2">
    <source>
        <dbReference type="EMBL" id="RDI49977.1"/>
    </source>
</evidence>
<reference evidence="2 3" key="1">
    <citation type="submission" date="2018-07" db="EMBL/GenBank/DDBJ databases">
        <title>Genomic Encyclopedia of Type Strains, Phase IV (KMG-IV): sequencing the most valuable type-strain genomes for metagenomic binning, comparative biology and taxonomic classification.</title>
        <authorList>
            <person name="Goeker M."/>
        </authorList>
    </citation>
    <scope>NUCLEOTIDE SEQUENCE [LARGE SCALE GENOMIC DNA]</scope>
    <source>
        <strain evidence="2 3">DSM 44952</strain>
    </source>
</reference>
<dbReference type="AlphaFoldDB" id="A0A370H2B8"/>
<feature type="domain" description="SnoaL-like" evidence="1">
    <location>
        <begin position="14"/>
        <end position="137"/>
    </location>
</feature>
<dbReference type="Proteomes" id="UP000255355">
    <property type="component" value="Unassembled WGS sequence"/>
</dbReference>
<dbReference type="OrthoDB" id="4571298at2"/>
<protein>
    <submittedName>
        <fullName evidence="2">SnoaL-like protein</fullName>
    </submittedName>
</protein>
<dbReference type="SUPFAM" id="SSF54427">
    <property type="entry name" value="NTF2-like"/>
    <property type="match status" value="1"/>
</dbReference>
<dbReference type="InterPro" id="IPR032710">
    <property type="entry name" value="NTF2-like_dom_sf"/>
</dbReference>
<dbReference type="Pfam" id="PF13577">
    <property type="entry name" value="SnoaL_4"/>
    <property type="match status" value="1"/>
</dbReference>
<accession>A0A370H2B8</accession>
<proteinExistence type="predicted"/>